<dbReference type="PROSITE" id="PS51783">
    <property type="entry name" value="PH_BEACH"/>
    <property type="match status" value="1"/>
</dbReference>
<keyword evidence="1 3" id="KW-0853">WD repeat</keyword>
<gene>
    <name evidence="7" type="ORF">ECC02_001853</name>
</gene>
<protein>
    <submittedName>
        <fullName evidence="7">Neurobeachin/beige protein</fullName>
    </submittedName>
</protein>
<evidence type="ECO:0000256" key="1">
    <source>
        <dbReference type="ARBA" id="ARBA00022574"/>
    </source>
</evidence>
<dbReference type="PANTHER" id="PTHR13743:SF112">
    <property type="entry name" value="BEACH DOMAIN-CONTAINING PROTEIN"/>
    <property type="match status" value="1"/>
</dbReference>
<dbReference type="CDD" id="cd06071">
    <property type="entry name" value="Beach"/>
    <property type="match status" value="1"/>
</dbReference>
<dbReference type="SMART" id="SM00320">
    <property type="entry name" value="WD40"/>
    <property type="match status" value="4"/>
</dbReference>
<dbReference type="SUPFAM" id="SSF50978">
    <property type="entry name" value="WD40 repeat-like"/>
    <property type="match status" value="1"/>
</dbReference>
<dbReference type="InterPro" id="IPR036372">
    <property type="entry name" value="BEACH_dom_sf"/>
</dbReference>
<dbReference type="Pfam" id="PF13385">
    <property type="entry name" value="Laminin_G_3"/>
    <property type="match status" value="1"/>
</dbReference>
<dbReference type="VEuPathDB" id="TriTrypDB:BCY84_10818"/>
<feature type="compositionally biased region" description="Acidic residues" evidence="4">
    <location>
        <begin position="1885"/>
        <end position="1902"/>
    </location>
</feature>
<dbReference type="SUPFAM" id="SSF49899">
    <property type="entry name" value="Concanavalin A-like lectins/glucanases"/>
    <property type="match status" value="1"/>
</dbReference>
<feature type="compositionally biased region" description="Acidic residues" evidence="4">
    <location>
        <begin position="2307"/>
        <end position="2326"/>
    </location>
</feature>
<dbReference type="InterPro" id="IPR000409">
    <property type="entry name" value="BEACH_dom"/>
</dbReference>
<evidence type="ECO:0000313" key="8">
    <source>
        <dbReference type="Proteomes" id="UP000583944"/>
    </source>
</evidence>
<keyword evidence="2" id="KW-0677">Repeat</keyword>
<proteinExistence type="predicted"/>
<dbReference type="Pfam" id="PF20426">
    <property type="entry name" value="NBCH_WD40"/>
    <property type="match status" value="1"/>
</dbReference>
<dbReference type="EMBL" id="JABDHM010000009">
    <property type="protein sequence ID" value="KAF5224920.1"/>
    <property type="molecule type" value="Genomic_DNA"/>
</dbReference>
<dbReference type="InterPro" id="IPR050865">
    <property type="entry name" value="BEACH_Domain"/>
</dbReference>
<evidence type="ECO:0000313" key="7">
    <source>
        <dbReference type="EMBL" id="KAF5224920.1"/>
    </source>
</evidence>
<dbReference type="Proteomes" id="UP000583944">
    <property type="component" value="Unassembled WGS sequence"/>
</dbReference>
<dbReference type="SUPFAM" id="SSF81837">
    <property type="entry name" value="BEACH domain"/>
    <property type="match status" value="1"/>
</dbReference>
<dbReference type="InterPro" id="IPR036322">
    <property type="entry name" value="WD40_repeat_dom_sf"/>
</dbReference>
<dbReference type="Gene3D" id="1.10.1540.10">
    <property type="entry name" value="BEACH domain"/>
    <property type="match status" value="1"/>
</dbReference>
<organism evidence="7 8">
    <name type="scientific">Trypanosoma cruzi</name>
    <dbReference type="NCBI Taxonomy" id="5693"/>
    <lineage>
        <taxon>Eukaryota</taxon>
        <taxon>Discoba</taxon>
        <taxon>Euglenozoa</taxon>
        <taxon>Kinetoplastea</taxon>
        <taxon>Metakinetoplastina</taxon>
        <taxon>Trypanosomatida</taxon>
        <taxon>Trypanosomatidae</taxon>
        <taxon>Trypanosoma</taxon>
        <taxon>Schizotrypanum</taxon>
    </lineage>
</organism>
<sequence>MFKFFSVIRKLSGGSANVNAGLRGQEEEEEEELLAEFTKFLTLPSCEGIRVELEKLESQCEVSNHLHHPHSPDTGLERSVLHLLRTESFQPALPSRLVALLLRRLESCFTGSDETGITGFLQDSLPTLHALLMTDASRFGATMLALGIDNHLLLVLQFVRAKLINRTLSGTKAPMNITATQTKDQEENSFETETNCPLNTTSQPSLARRCVLVRILCETLRLLLAIHVSPTATAVSVTGISHILLEKGVTRYRTDSSFLTSSAAPRLISPSTTGVTFGGWGSGDSLATIDGMLTECGHLFLYFSKGALDLHVPEDEEEEEEEEEGELVAEAICSLVLLISNLYQEPSELIIHITLSGIGVQLARFLVAEEPGKSLLLLRELSFGLLLVSKFMRESPLVTVQAMSSVYFFDNLVGTLQILGRQYECARMDESYASAREDALKELLSVANLEAFRVRKLSEKVIHLSRPRFERLAEDNTVDEFLHCYIGLLETQRFVKSKMEVRRDPAILRVFAEIELTLIKAFLDSPTSLSPASCMYETLMKYTIASLPLHEMGKPEKRHVSLIRPLINAGLYRILFYEPTFKSFRHDPRLCYAAVYLLHYMLIHPLLSLEDHVEDEVGIILDAFLSNEAEENSHELPEKSALMCAILLSAVCGPNATHVLNSLMQRNGIAMFAAIITRSSISDNRKQEKEGGGSSGGVIVGEWVTYLLTQLLRQPEVQRSVLVGQADVAFSLLSVRGIRKNVEQMVVSLLSHRCVEAEYSQRMTPLVKCTWEFVSQCMKIQQGEPFIATLIEADDEDSLLLSILYCIRASIRALAADLPCWGSVRQLQSVLCGSVTDAPDPFLCLLHRVVLPWHGVRASHGLSSILHTITMLVQGNPALRVRLFQTMDAEHLVTCFQSAWFSSRGGSWLQFVHSILALVYEEEGELREGDRPPKSKKKSGAATLLADVREDTVIQNPELLLPLLRIFLKLTEFSTKHRDALEYLLARLLRTLKASLVSLWMLANAGLFEVLTALIPVVTGTALLEMVLALIMNITSHHIGVRETKQFLMGIAHTQSEEERRRLVPIVIEVLSVSSYMFLNQQTERQNYIAFRECSGQTGVKAILSEFPQDGYTVCMWLRMERREDGRMPQCIFSLQNMEKRTILELVATAHSLSVIFLNEQRRTLDLDLNCSIPSQTWTQLTVVHRQAAFPFSGNEFLCFLNGMEVAAVSGVQYPPISLGFFYIGTRGEDVEQRSSRRSFIGQMTAVYFLMRALTPKEVLEFFVGGTGVTSMKQYATHIAVYIDPRFCERGQVHNLATLMRGKASELPLITYEGTVACNTNSIIDSICVLGALHTVVVPLLVLLVNPQLPFQCRIPPAKRKSVPETTRKAVDDLLKLVESLLLSNTVRADVLEVGLFPMIAHVLQQFVEYHCSNLAQRMCNLCSALLPNGAIFDAAYTVLFLSGDLLHACSEETQLALIKTQTAMCGANKELCRRAHALDLSSFVVSEIIHVYNTSSPHHASMRREMFLLLEVMIVEPITMNDADALLRLINFAVKQIESKVLLEILERCRVLIATRKPLLAAYMGKKDFAAVLLLLLEDHRGMVQNEALLLFCLLVGRSRRTQELLNPTLLSAREAAHVACDISLSWLREKLHAVQVDVGLYITLRAALTGRFDAPIDDCTELKRDDKILFAPAFTPLLQMMKRCQEKSLKIRAMSDIAALVQQDPSAWKSVVSVPGWYASVVDLYLSEDDLRDMQASEISSFLASTTMIFVKVLFHALLHEAYGASELELLVAYLVQQRVHVLLNAVLTGVVKEYSALFSVRHNLLGGAHFGLGSQQAATNFTTFLFLVEDVLFYSATTYQAYGATRPLESLRKRGYTEEEELVLGPIKRHARDARRQQQGEGGEEVEEEEEEEEREESVDALGGQLFIGDKAMRFRMDPDGVWLHATLAVCTMHILTTHAAVLNAGGTNSGGSLDFYMRGRRVRKGGFLRLFVRLFRVTCNFILRDAEQVEGVVLMVGRWIRIVEKEQSSFLLLRRQSTEQREHSPLSGSMIMILGLHDLLARRLRFSVEGSSTRFEDLNHEILDCIKCLCILYRRTLAQMQIFHAQSPAYESAPRTRKDTLDWLCSRKRERSIVEFVEVASRQDYDGFIRHCTLVMERDRLTEKGIVRLIEEEHTKVMAHLHQIITGLSVARRLMLDALEQYLQATSKELAETETLKERFAPQTARKLATVVFNTVWRRFLERCKGTIWDFDPAGQHSTKYVRLLEVEQQQLVRRKLVFDSNGTDHANITTMGSASLVLQQAEQQQPCPRGGEHMLLSTENSGNDEEEEEEEGKDKEEQMEEEEGMELSGVAAFPVATEANQTVHFSMACEVPYMMHCWSATMVIRESDLCIFFDDENKAYNQRIAEEAESLLIKPGSIIYPSGHVKILAPGRRFRMRRSAVELWFLDGMSVLINFATIPDMRAAVNNIRTAAERHKLLHSPLCIFHVNPKKDPMLWRRMEQWRDREISNFEYLLWLNFFGGRTLNDITQYPVFPWVIADYTSETLDLESPSTFRDFTLPVGICGGPQSRARVEMRYEATKQLGDIPAHYFTHYSSSAVVLYYLIRMEPFTTLQIILQGGHFDHADRMFHSMASCWHGVTTNSQDVRELIPELFYMPEICMNTNRVRFGCKQGGEAMDSLELPPWSHGDPYEFIYRMREALESDYVSSMLHHWIDLIFGYKQRGKEAIAALNVFNWHSYEELDKNRDTDVDRQLLIDSLDNIGQTPVQLFTQNHIERRPYDLLDPISCSMGVKTIDVQRTCSCVARVALFASDRVLLVGGNGTALLFRLIVAPLTKRARRACSAGSVCSAAATGAGENSVAASAGSGGLPSLSNMTPLASGRGGGISRGRPSVDMLEEVERRTAPLPTGVVPNTSKKAGGPCETENVAVLSFDNEVFVAFGGLFDNTFVIRPLDSSSVFAEERLSAHRGRVVRITASSNSRYIVSGAEDTTFVVWSCQLQQGRARLRVELLFTVYGHEDNPTAVDLSPVLDLVATASRDGVLMLHSLTSSRLERSLRHPENFSIDRVLIQATCYLPNILYASALDHVIHQIGVNGVALRSVTAPGRITSWCVTPNQYILVTTKSFTNLNASEESGGTVFFLHSFYLSFLNSVPCPLRSFGATLTCCAAHPSNPQVIVCGSSEGSLSLLRVEL</sequence>
<dbReference type="SMART" id="SM01026">
    <property type="entry name" value="Beach"/>
    <property type="match status" value="1"/>
</dbReference>
<dbReference type="InterPro" id="IPR031570">
    <property type="entry name" value="NBEA/BDCP_DUF4704"/>
</dbReference>
<dbReference type="Pfam" id="PF02138">
    <property type="entry name" value="Beach"/>
    <property type="match status" value="1"/>
</dbReference>
<dbReference type="InterPro" id="IPR046851">
    <property type="entry name" value="NBCH_WD40"/>
</dbReference>
<dbReference type="InterPro" id="IPR001680">
    <property type="entry name" value="WD40_rpt"/>
</dbReference>
<feature type="domain" description="BEACH-type PH" evidence="6">
    <location>
        <begin position="2343"/>
        <end position="2454"/>
    </location>
</feature>
<comment type="caution">
    <text evidence="7">The sequence shown here is derived from an EMBL/GenBank/DDBJ whole genome shotgun (WGS) entry which is preliminary data.</text>
</comment>
<name>A0A7J6YF64_TRYCR</name>
<feature type="region of interest" description="Disordered" evidence="4">
    <location>
        <begin position="2285"/>
        <end position="2326"/>
    </location>
</feature>
<dbReference type="InterPro" id="IPR015943">
    <property type="entry name" value="WD40/YVTN_repeat-like_dom_sf"/>
</dbReference>
<feature type="repeat" description="WD" evidence="3">
    <location>
        <begin position="2948"/>
        <end position="2980"/>
    </location>
</feature>
<evidence type="ECO:0000259" key="6">
    <source>
        <dbReference type="PROSITE" id="PS51783"/>
    </source>
</evidence>
<dbReference type="Gene3D" id="2.60.120.200">
    <property type="match status" value="1"/>
</dbReference>
<dbReference type="SUPFAM" id="SSF50729">
    <property type="entry name" value="PH domain-like"/>
    <property type="match status" value="1"/>
</dbReference>
<evidence type="ECO:0000259" key="5">
    <source>
        <dbReference type="PROSITE" id="PS50197"/>
    </source>
</evidence>
<feature type="domain" description="BEACH" evidence="5">
    <location>
        <begin position="2472"/>
        <end position="2761"/>
    </location>
</feature>
<evidence type="ECO:0000256" key="2">
    <source>
        <dbReference type="ARBA" id="ARBA00022737"/>
    </source>
</evidence>
<evidence type="ECO:0000256" key="4">
    <source>
        <dbReference type="SAM" id="MobiDB-lite"/>
    </source>
</evidence>
<accession>A0A7J6YF64</accession>
<dbReference type="InterPro" id="IPR023362">
    <property type="entry name" value="PH-BEACH_dom"/>
</dbReference>
<evidence type="ECO:0000256" key="3">
    <source>
        <dbReference type="PROSITE-ProRule" id="PRU00221"/>
    </source>
</evidence>
<dbReference type="PROSITE" id="PS50082">
    <property type="entry name" value="WD_REPEATS_2"/>
    <property type="match status" value="1"/>
</dbReference>
<dbReference type="PROSITE" id="PS50294">
    <property type="entry name" value="WD_REPEATS_REGION"/>
    <property type="match status" value="1"/>
</dbReference>
<dbReference type="InterPro" id="IPR013320">
    <property type="entry name" value="ConA-like_dom_sf"/>
</dbReference>
<dbReference type="InterPro" id="IPR011993">
    <property type="entry name" value="PH-like_dom_sf"/>
</dbReference>
<dbReference type="Pfam" id="PF15787">
    <property type="entry name" value="DUF4704"/>
    <property type="match status" value="1"/>
</dbReference>
<dbReference type="PROSITE" id="PS50197">
    <property type="entry name" value="BEACH"/>
    <property type="match status" value="1"/>
</dbReference>
<dbReference type="PANTHER" id="PTHR13743">
    <property type="entry name" value="BEIGE/BEACH-RELATED"/>
    <property type="match status" value="1"/>
</dbReference>
<dbReference type="VEuPathDB" id="TriTrypDB:ECC02_001853"/>
<reference evidence="7 8" key="1">
    <citation type="journal article" date="2019" name="Genome Biol. Evol.">
        <title>Nanopore Sequencing Significantly Improves Genome Assembly of the Protozoan Parasite Trypanosoma cruzi.</title>
        <authorList>
            <person name="Diaz-Viraque F."/>
            <person name="Pita S."/>
            <person name="Greif G."/>
            <person name="de Souza R.C.M."/>
            <person name="Iraola G."/>
            <person name="Robello C."/>
        </authorList>
    </citation>
    <scope>NUCLEOTIDE SEQUENCE [LARGE SCALE GENOMIC DNA]</scope>
    <source>
        <strain evidence="7 8">Berenice</strain>
    </source>
</reference>
<feature type="region of interest" description="Disordered" evidence="4">
    <location>
        <begin position="1873"/>
        <end position="1903"/>
    </location>
</feature>
<dbReference type="Gene3D" id="2.130.10.10">
    <property type="entry name" value="YVTN repeat-like/Quinoprotein amine dehydrogenase"/>
    <property type="match status" value="1"/>
</dbReference>
<dbReference type="Pfam" id="PF14844">
    <property type="entry name" value="PH_BEACH"/>
    <property type="match status" value="1"/>
</dbReference>
<dbReference type="Gene3D" id="2.30.29.30">
    <property type="entry name" value="Pleckstrin-homology domain (PH domain)/Phosphotyrosine-binding domain (PTB)"/>
    <property type="match status" value="1"/>
</dbReference>